<feature type="transmembrane region" description="Helical" evidence="1">
    <location>
        <begin position="25"/>
        <end position="45"/>
    </location>
</feature>
<evidence type="ECO:0000313" key="4">
    <source>
        <dbReference type="Proteomes" id="UP000003835"/>
    </source>
</evidence>
<accession>B4VH80</accession>
<dbReference type="EMBL" id="DS989841">
    <property type="protein sequence ID" value="EDX78349.1"/>
    <property type="molecule type" value="Genomic_DNA"/>
</dbReference>
<dbReference type="STRING" id="118168.MC7420_7002"/>
<evidence type="ECO:0000256" key="1">
    <source>
        <dbReference type="SAM" id="Phobius"/>
    </source>
</evidence>
<feature type="transmembrane region" description="Helical" evidence="1">
    <location>
        <begin position="88"/>
        <end position="109"/>
    </location>
</feature>
<feature type="transmembrane region" description="Helical" evidence="1">
    <location>
        <begin position="142"/>
        <end position="161"/>
    </location>
</feature>
<keyword evidence="4" id="KW-1185">Reference proteome</keyword>
<organism evidence="3 4">
    <name type="scientific">Coleofasciculus chthonoplastes PCC 7420</name>
    <dbReference type="NCBI Taxonomy" id="118168"/>
    <lineage>
        <taxon>Bacteria</taxon>
        <taxon>Bacillati</taxon>
        <taxon>Cyanobacteriota</taxon>
        <taxon>Cyanophyceae</taxon>
        <taxon>Coleofasciculales</taxon>
        <taxon>Coleofasciculaceae</taxon>
        <taxon>Coleofasciculus</taxon>
    </lineage>
</organism>
<keyword evidence="1" id="KW-0812">Transmembrane</keyword>
<keyword evidence="1" id="KW-0472">Membrane</keyword>
<dbReference type="GO" id="GO:0015035">
    <property type="term" value="F:protein-disulfide reductase activity"/>
    <property type="evidence" value="ECO:0007669"/>
    <property type="project" value="InterPro"/>
</dbReference>
<sequence length="439" mass="50795">MIPMFNKLTVPWEWWTTYWFKLTPLFNLAMSRMIIVGSQLFYLLVPGRDGTIVSQLVNNSQLPDFLYNPLPILKIILLPFGLNHPPPVVLLLVILALTIITGTFGLIGLSTNLNLIIFAIGNILIQAYIYSFGALYSHSQALVMISLVILALSPAGQVLSLDDLRRRIRQNCQRKSVDTFDIQQEKSHLARWPLLLIQWMFAIIYLDSAMSKLLKGGLDWMNGYTLQYYLWQDGLVWDRPLGIWLARQHTLAMLSSWVAILFEATFFFVLVFPRLIWFYIPLGICFHTGIYIAQNAPFLKYIPCYSVFIPWAELVGNMSERRRLDGLTHNPEIIYNKSDNHCLTIITVLSYFNWFNRLTFRDLQTQQSTQSDNMAEIVPDDYKKPLYLVLPSGSKRKGFLAFRESLRYLPPLWLLYPVLSLPFISKISANLYKSMESRQ</sequence>
<feature type="transmembrane region" description="Helical" evidence="1">
    <location>
        <begin position="189"/>
        <end position="206"/>
    </location>
</feature>
<dbReference type="eggNOG" id="COG3011">
    <property type="taxonomic scope" value="Bacteria"/>
</dbReference>
<name>B4VH80_9CYAN</name>
<gene>
    <name evidence="3" type="ORF">MC7420_7002</name>
</gene>
<dbReference type="AlphaFoldDB" id="B4VH80"/>
<dbReference type="OrthoDB" id="5294764at2"/>
<proteinExistence type="predicted"/>
<dbReference type="HOGENOM" id="CLU_623629_0_0_3"/>
<dbReference type="Proteomes" id="UP000003835">
    <property type="component" value="Unassembled WGS sequence"/>
</dbReference>
<reference evidence="3 4" key="1">
    <citation type="submission" date="2008-07" db="EMBL/GenBank/DDBJ databases">
        <authorList>
            <person name="Tandeau de Marsac N."/>
            <person name="Ferriera S."/>
            <person name="Johnson J."/>
            <person name="Kravitz S."/>
            <person name="Beeson K."/>
            <person name="Sutton G."/>
            <person name="Rogers Y.-H."/>
            <person name="Friedman R."/>
            <person name="Frazier M."/>
            <person name="Venter J.C."/>
        </authorList>
    </citation>
    <scope>NUCLEOTIDE SEQUENCE [LARGE SCALE GENOMIC DNA]</scope>
    <source>
        <strain evidence="3 4">PCC 7420</strain>
    </source>
</reference>
<dbReference type="InterPro" id="IPR007263">
    <property type="entry name" value="DCC1-like"/>
</dbReference>
<dbReference type="Pfam" id="PF05090">
    <property type="entry name" value="HTTM"/>
    <property type="match status" value="1"/>
</dbReference>
<feature type="transmembrane region" description="Helical" evidence="1">
    <location>
        <begin position="116"/>
        <end position="136"/>
    </location>
</feature>
<evidence type="ECO:0000259" key="2">
    <source>
        <dbReference type="Pfam" id="PF05090"/>
    </source>
</evidence>
<keyword evidence="1" id="KW-1133">Transmembrane helix</keyword>
<dbReference type="Pfam" id="PF04134">
    <property type="entry name" value="DCC1-like"/>
    <property type="match status" value="1"/>
</dbReference>
<feature type="domain" description="HTTM" evidence="2">
    <location>
        <begin position="84"/>
        <end position="288"/>
    </location>
</feature>
<feature type="transmembrane region" description="Helical" evidence="1">
    <location>
        <begin position="276"/>
        <end position="293"/>
    </location>
</feature>
<feature type="transmembrane region" description="Helical" evidence="1">
    <location>
        <begin position="251"/>
        <end position="271"/>
    </location>
</feature>
<evidence type="ECO:0000313" key="3">
    <source>
        <dbReference type="EMBL" id="EDX78349.1"/>
    </source>
</evidence>
<protein>
    <recommendedName>
        <fullName evidence="2">HTTM domain-containing protein</fullName>
    </recommendedName>
</protein>
<dbReference type="InterPro" id="IPR053934">
    <property type="entry name" value="HTTM_dom"/>
</dbReference>